<protein>
    <submittedName>
        <fullName evidence="1">Uncharacterized protein</fullName>
    </submittedName>
</protein>
<evidence type="ECO:0000313" key="2">
    <source>
        <dbReference type="Proteomes" id="UP001189429"/>
    </source>
</evidence>
<accession>A0ABN9TT28</accession>
<dbReference type="EMBL" id="CAUYUJ010015023">
    <property type="protein sequence ID" value="CAK0848937.1"/>
    <property type="molecule type" value="Genomic_DNA"/>
</dbReference>
<gene>
    <name evidence="1" type="ORF">PCOR1329_LOCUS41767</name>
</gene>
<dbReference type="Proteomes" id="UP001189429">
    <property type="component" value="Unassembled WGS sequence"/>
</dbReference>
<evidence type="ECO:0000313" key="1">
    <source>
        <dbReference type="EMBL" id="CAK0848937.1"/>
    </source>
</evidence>
<name>A0ABN9TT28_9DINO</name>
<organism evidence="1 2">
    <name type="scientific">Prorocentrum cordatum</name>
    <dbReference type="NCBI Taxonomy" id="2364126"/>
    <lineage>
        <taxon>Eukaryota</taxon>
        <taxon>Sar</taxon>
        <taxon>Alveolata</taxon>
        <taxon>Dinophyceae</taxon>
        <taxon>Prorocentrales</taxon>
        <taxon>Prorocentraceae</taxon>
        <taxon>Prorocentrum</taxon>
    </lineage>
</organism>
<proteinExistence type="predicted"/>
<comment type="caution">
    <text evidence="1">The sequence shown here is derived from an EMBL/GenBank/DDBJ whole genome shotgun (WGS) entry which is preliminary data.</text>
</comment>
<reference evidence="1" key="1">
    <citation type="submission" date="2023-10" db="EMBL/GenBank/DDBJ databases">
        <authorList>
            <person name="Chen Y."/>
            <person name="Shah S."/>
            <person name="Dougan E. K."/>
            <person name="Thang M."/>
            <person name="Chan C."/>
        </authorList>
    </citation>
    <scope>NUCLEOTIDE SEQUENCE [LARGE SCALE GENOMIC DNA]</scope>
</reference>
<sequence length="216" mass="22646">MPQRLWEKLWEELGFGSSRGVVGEQPVPSESGLAPDSWTPLELEPWVALSLAAEPSVADAGFAPAYAFGPSGRAVTTEVQRIGGGDGLDICCCRVSRRQRLQPCGCARPGRLRRAGGAASLVEASACAVGGRGRRQRRGHPCPLRQRSGRVGRLPPPGSHVLFLLLLARAAGFGCAAGDDRGGRLSIGFGYVGFDSDDCAESETSGLITLDIGLTC</sequence>
<keyword evidence="2" id="KW-1185">Reference proteome</keyword>